<evidence type="ECO:0000256" key="1">
    <source>
        <dbReference type="SAM" id="Phobius"/>
    </source>
</evidence>
<sequence length="218" mass="24431">MFYYFLATLIVILGLVAVYFAIKLLSNTGWLLGWLKGMVGLALFAIAALFVLVAFDLLGYKHVLNDKPIATLSFERLGPQSYRAILVESDGVESRFDLSGDQWQLDARIIRWSSLVAAWGVKPAYRLDRLAGRYYSLEKERQNTRTVYSLIDTETDSSVDVWPVLQASSAWLPIDAQYGSATYLPMDDGALYSISLSYAGLVSKPLNERAEAAVKRWQ</sequence>
<protein>
    <submittedName>
        <fullName evidence="2">Cation/multidrug efflux pump</fullName>
    </submittedName>
</protein>
<name>A0ABV8VA10_9GAMM</name>
<dbReference type="EMBL" id="JBHSCX010000021">
    <property type="protein sequence ID" value="MFC4363977.1"/>
    <property type="molecule type" value="Genomic_DNA"/>
</dbReference>
<proteinExistence type="predicted"/>
<keyword evidence="3" id="KW-1185">Reference proteome</keyword>
<feature type="transmembrane region" description="Helical" evidence="1">
    <location>
        <begin position="5"/>
        <end position="22"/>
    </location>
</feature>
<organism evidence="2 3">
    <name type="scientific">Simiduia curdlanivorans</name>
    <dbReference type="NCBI Taxonomy" id="1492769"/>
    <lineage>
        <taxon>Bacteria</taxon>
        <taxon>Pseudomonadati</taxon>
        <taxon>Pseudomonadota</taxon>
        <taxon>Gammaproteobacteria</taxon>
        <taxon>Cellvibrionales</taxon>
        <taxon>Cellvibrionaceae</taxon>
        <taxon>Simiduia</taxon>
    </lineage>
</organism>
<reference evidence="3" key="1">
    <citation type="journal article" date="2019" name="Int. J. Syst. Evol. Microbiol.">
        <title>The Global Catalogue of Microorganisms (GCM) 10K type strain sequencing project: providing services to taxonomists for standard genome sequencing and annotation.</title>
        <authorList>
            <consortium name="The Broad Institute Genomics Platform"/>
            <consortium name="The Broad Institute Genome Sequencing Center for Infectious Disease"/>
            <person name="Wu L."/>
            <person name="Ma J."/>
        </authorList>
    </citation>
    <scope>NUCLEOTIDE SEQUENCE [LARGE SCALE GENOMIC DNA]</scope>
    <source>
        <strain evidence="3">CECT 8570</strain>
    </source>
</reference>
<dbReference type="Proteomes" id="UP001595840">
    <property type="component" value="Unassembled WGS sequence"/>
</dbReference>
<feature type="transmembrane region" description="Helical" evidence="1">
    <location>
        <begin position="34"/>
        <end position="58"/>
    </location>
</feature>
<gene>
    <name evidence="2" type="ORF">ACFOX3_16790</name>
</gene>
<accession>A0ABV8VA10</accession>
<evidence type="ECO:0000313" key="3">
    <source>
        <dbReference type="Proteomes" id="UP001595840"/>
    </source>
</evidence>
<keyword evidence="1" id="KW-0472">Membrane</keyword>
<evidence type="ECO:0000313" key="2">
    <source>
        <dbReference type="EMBL" id="MFC4363977.1"/>
    </source>
</evidence>
<keyword evidence="1" id="KW-1133">Transmembrane helix</keyword>
<dbReference type="RefSeq" id="WP_290262982.1">
    <property type="nucleotide sequence ID" value="NZ_JAUFQG010000004.1"/>
</dbReference>
<keyword evidence="1" id="KW-0812">Transmembrane</keyword>
<comment type="caution">
    <text evidence="2">The sequence shown here is derived from an EMBL/GenBank/DDBJ whole genome shotgun (WGS) entry which is preliminary data.</text>
</comment>